<dbReference type="RefSeq" id="WP_046106872.1">
    <property type="nucleotide sequence ID" value="NZ_JZEX01000024.1"/>
</dbReference>
<accession>A0A0F5FXC0</accession>
<protein>
    <submittedName>
        <fullName evidence="2">Uncharacterized protein</fullName>
    </submittedName>
</protein>
<keyword evidence="1" id="KW-0812">Transmembrane</keyword>
<feature type="transmembrane region" description="Helical" evidence="1">
    <location>
        <begin position="26"/>
        <end position="43"/>
    </location>
</feature>
<organism evidence="2 3">
    <name type="scientific">Devosia geojensis</name>
    <dbReference type="NCBI Taxonomy" id="443610"/>
    <lineage>
        <taxon>Bacteria</taxon>
        <taxon>Pseudomonadati</taxon>
        <taxon>Pseudomonadota</taxon>
        <taxon>Alphaproteobacteria</taxon>
        <taxon>Hyphomicrobiales</taxon>
        <taxon>Devosiaceae</taxon>
        <taxon>Devosia</taxon>
    </lineage>
</organism>
<comment type="caution">
    <text evidence="2">The sequence shown here is derived from an EMBL/GenBank/DDBJ whole genome shotgun (WGS) entry which is preliminary data.</text>
</comment>
<name>A0A0F5FXC0_9HYPH</name>
<dbReference type="OrthoDB" id="7947069at2"/>
<dbReference type="PATRIC" id="fig|443610.3.peg.2834"/>
<gene>
    <name evidence="2" type="ORF">VE25_01820</name>
</gene>
<sequence>MPLVTILVLLVLKHLPATQHLPLSRVAGVVAFGYAAFLAMRLMQTEQAVFIDGWSELRPSMVEYATAYGAGALALLLMFAVTFAGWHSGGAQGVMAAFIASLGLGFGAIAIGVTSIFVRVRWNHRELEYRGAFGQVKRIAWSDVKSCRPNWRGITISTHDRQRVTFSQFHSGAAELARHATNRARRNLESATKAFASL</sequence>
<evidence type="ECO:0000313" key="3">
    <source>
        <dbReference type="Proteomes" id="UP000033632"/>
    </source>
</evidence>
<keyword evidence="3" id="KW-1185">Reference proteome</keyword>
<feature type="transmembrane region" description="Helical" evidence="1">
    <location>
        <begin position="98"/>
        <end position="120"/>
    </location>
</feature>
<feature type="transmembrane region" description="Helical" evidence="1">
    <location>
        <begin position="64"/>
        <end position="86"/>
    </location>
</feature>
<evidence type="ECO:0000256" key="1">
    <source>
        <dbReference type="SAM" id="Phobius"/>
    </source>
</evidence>
<dbReference type="AlphaFoldDB" id="A0A0F5FXC0"/>
<keyword evidence="1" id="KW-1133">Transmembrane helix</keyword>
<dbReference type="STRING" id="443610.VE25_01820"/>
<keyword evidence="1" id="KW-0472">Membrane</keyword>
<dbReference type="EMBL" id="JZEX01000024">
    <property type="protein sequence ID" value="KKB13488.1"/>
    <property type="molecule type" value="Genomic_DNA"/>
</dbReference>
<dbReference type="Proteomes" id="UP000033632">
    <property type="component" value="Unassembled WGS sequence"/>
</dbReference>
<reference evidence="2 3" key="1">
    <citation type="submission" date="2015-03" db="EMBL/GenBank/DDBJ databases">
        <authorList>
            <person name="Hassan Y.I."/>
            <person name="Lepp D."/>
            <person name="Li X.-Z."/>
            <person name="Zhou T."/>
        </authorList>
    </citation>
    <scope>NUCLEOTIDE SEQUENCE [LARGE SCALE GENOMIC DNA]</scope>
    <source>
        <strain evidence="2 3">BD-c194</strain>
    </source>
</reference>
<proteinExistence type="predicted"/>
<evidence type="ECO:0000313" key="2">
    <source>
        <dbReference type="EMBL" id="KKB13488.1"/>
    </source>
</evidence>